<reference evidence="1 2" key="1">
    <citation type="journal article" date="2022" name="New Phytol.">
        <title>Ecological generalism drives hyperdiversity of secondary metabolite gene clusters in xylarialean endophytes.</title>
        <authorList>
            <person name="Franco M.E.E."/>
            <person name="Wisecaver J.H."/>
            <person name="Arnold A.E."/>
            <person name="Ju Y.M."/>
            <person name="Slot J.C."/>
            <person name="Ahrendt S."/>
            <person name="Moore L.P."/>
            <person name="Eastman K.E."/>
            <person name="Scott K."/>
            <person name="Konkel Z."/>
            <person name="Mondo S.J."/>
            <person name="Kuo A."/>
            <person name="Hayes R.D."/>
            <person name="Haridas S."/>
            <person name="Andreopoulos B."/>
            <person name="Riley R."/>
            <person name="LaButti K."/>
            <person name="Pangilinan J."/>
            <person name="Lipzen A."/>
            <person name="Amirebrahimi M."/>
            <person name="Yan J."/>
            <person name="Adam C."/>
            <person name="Keymanesh K."/>
            <person name="Ng V."/>
            <person name="Louie K."/>
            <person name="Northen T."/>
            <person name="Drula E."/>
            <person name="Henrissat B."/>
            <person name="Hsieh H.M."/>
            <person name="Youens-Clark K."/>
            <person name="Lutzoni F."/>
            <person name="Miadlikowska J."/>
            <person name="Eastwood D.C."/>
            <person name="Hamelin R.C."/>
            <person name="Grigoriev I.V."/>
            <person name="U'Ren J.M."/>
        </authorList>
    </citation>
    <scope>NUCLEOTIDE SEQUENCE [LARGE SCALE GENOMIC DNA]</scope>
    <source>
        <strain evidence="1 2">ER1909</strain>
    </source>
</reference>
<protein>
    <submittedName>
        <fullName evidence="1">Cytochrome P450</fullName>
    </submittedName>
</protein>
<gene>
    <name evidence="1" type="ORF">F4821DRAFT_120543</name>
</gene>
<sequence>MAIFLVALGAILLLVFGSAFHSGFCLFRNYLAARKIGVPIRIILFDHVNPLWLVCDRPVLSLVKRLPFGLGRNSFTRYNFRGWEVPDRYYSHHEMGDAYILVSPSNIWLYIADPDAITDLLRRGKEFPREVSVTAILDIFGPNISTAQGAQWQKHRRITASSFNDQNNVIVWSESVTVARDMLQYWTSKSSVKTAADDLRTLSLHIMSRAGFGKSFKFQGHDETETVTESGPSLNYKDSLKMILENCILIFALGTKFLANPWLPKKFRQLHDACASFQKHMTQVYEEEKQAFRRGESADRNFMTSLVRASQDETIKSSLGGLTEKEIYGNMFTFNFAGHDTTAHTFTFALYFLAANPTVQDWISEEIHHVMGDRDLNEWAASDFPRLKRCLAVMYETLRLYTPVPTSKFVDGETPQPLTIRGRTLILPPKTMIVPSYASVQTDPKYWGDDSLEWRPSRFIKSSTSAGTETTDPALNDEEFITPARGTFLAWSGGARDCVGRKFSQVEFVAVMATLFRDWRVDPVLADGETADIARNRVLNQIETDSAPVLLLQMLHPDRCPLVWSRR</sequence>
<proteinExistence type="predicted"/>
<name>A0ACC0D317_9PEZI</name>
<dbReference type="Proteomes" id="UP001497680">
    <property type="component" value="Unassembled WGS sequence"/>
</dbReference>
<organism evidence="1 2">
    <name type="scientific">Hypoxylon rubiginosum</name>
    <dbReference type="NCBI Taxonomy" id="110542"/>
    <lineage>
        <taxon>Eukaryota</taxon>
        <taxon>Fungi</taxon>
        <taxon>Dikarya</taxon>
        <taxon>Ascomycota</taxon>
        <taxon>Pezizomycotina</taxon>
        <taxon>Sordariomycetes</taxon>
        <taxon>Xylariomycetidae</taxon>
        <taxon>Xylariales</taxon>
        <taxon>Hypoxylaceae</taxon>
        <taxon>Hypoxylon</taxon>
    </lineage>
</organism>
<comment type="caution">
    <text evidence="1">The sequence shown here is derived from an EMBL/GenBank/DDBJ whole genome shotgun (WGS) entry which is preliminary data.</text>
</comment>
<accession>A0ACC0D317</accession>
<evidence type="ECO:0000313" key="2">
    <source>
        <dbReference type="Proteomes" id="UP001497680"/>
    </source>
</evidence>
<keyword evidence="2" id="KW-1185">Reference proteome</keyword>
<evidence type="ECO:0000313" key="1">
    <source>
        <dbReference type="EMBL" id="KAI6086952.1"/>
    </source>
</evidence>
<dbReference type="EMBL" id="MU394311">
    <property type="protein sequence ID" value="KAI6086952.1"/>
    <property type="molecule type" value="Genomic_DNA"/>
</dbReference>